<dbReference type="NCBIfam" id="TIGR01777">
    <property type="entry name" value="yfcH"/>
    <property type="match status" value="1"/>
</dbReference>
<dbReference type="InterPro" id="IPR001509">
    <property type="entry name" value="Epimerase_deHydtase"/>
</dbReference>
<feature type="transmembrane region" description="Helical" evidence="2">
    <location>
        <begin position="98"/>
        <end position="116"/>
    </location>
</feature>
<gene>
    <name evidence="5" type="ORF">C7S18_14475</name>
</gene>
<dbReference type="PANTHER" id="PTHR11092:SF0">
    <property type="entry name" value="EPIMERASE FAMILY PROTEIN SDR39U1"/>
    <property type="match status" value="1"/>
</dbReference>
<feature type="domain" description="NAD-dependent epimerase/dehydratase" evidence="3">
    <location>
        <begin position="176"/>
        <end position="395"/>
    </location>
</feature>
<protein>
    <submittedName>
        <fullName evidence="5">TIGR01777 family protein</fullName>
    </submittedName>
</protein>
<dbReference type="KEGG" id="xba:C7S18_14475"/>
<dbReference type="AlphaFoldDB" id="A0A2P1PU09"/>
<dbReference type="Pfam" id="PF01370">
    <property type="entry name" value="Epimerase"/>
    <property type="match status" value="1"/>
</dbReference>
<keyword evidence="2" id="KW-0812">Transmembrane</keyword>
<proteinExistence type="inferred from homology"/>
<reference evidence="5 6" key="1">
    <citation type="submission" date="2018-03" db="EMBL/GenBank/DDBJ databases">
        <title>Ahniella affigens gen. nov., sp. nov., a gammaproteobacterium isolated from sandy soil near a stream.</title>
        <authorList>
            <person name="Ko Y."/>
            <person name="Kim J.-H."/>
        </authorList>
    </citation>
    <scope>NUCLEOTIDE SEQUENCE [LARGE SCALE GENOMIC DNA]</scope>
    <source>
        <strain evidence="5 6">D13</strain>
    </source>
</reference>
<dbReference type="Pfam" id="PF08338">
    <property type="entry name" value="DUF1731"/>
    <property type="match status" value="1"/>
</dbReference>
<dbReference type="PANTHER" id="PTHR11092">
    <property type="entry name" value="SUGAR NUCLEOTIDE EPIMERASE RELATED"/>
    <property type="match status" value="1"/>
</dbReference>
<evidence type="ECO:0000313" key="5">
    <source>
        <dbReference type="EMBL" id="AVP98321.1"/>
    </source>
</evidence>
<dbReference type="OrthoDB" id="9776313at2"/>
<evidence type="ECO:0000256" key="1">
    <source>
        <dbReference type="ARBA" id="ARBA00009353"/>
    </source>
</evidence>
<dbReference type="InterPro" id="IPR013549">
    <property type="entry name" value="DUF1731"/>
</dbReference>
<dbReference type="Gene3D" id="3.40.50.720">
    <property type="entry name" value="NAD(P)-binding Rossmann-like Domain"/>
    <property type="match status" value="1"/>
</dbReference>
<dbReference type="SUPFAM" id="SSF51735">
    <property type="entry name" value="NAD(P)-binding Rossmann-fold domains"/>
    <property type="match status" value="1"/>
</dbReference>
<evidence type="ECO:0000259" key="4">
    <source>
        <dbReference type="Pfam" id="PF08338"/>
    </source>
</evidence>
<name>A0A2P1PU09_9GAMM</name>
<feature type="transmembrane region" description="Helical" evidence="2">
    <location>
        <begin position="65"/>
        <end position="86"/>
    </location>
</feature>
<feature type="transmembrane region" description="Helical" evidence="2">
    <location>
        <begin position="39"/>
        <end position="59"/>
    </location>
</feature>
<evidence type="ECO:0000313" key="6">
    <source>
        <dbReference type="Proteomes" id="UP000241074"/>
    </source>
</evidence>
<keyword evidence="2" id="KW-1133">Transmembrane helix</keyword>
<dbReference type="InterPro" id="IPR010099">
    <property type="entry name" value="SDR39U1"/>
</dbReference>
<sequence>MGGFQVLLVFQVFLGALDTVWHHELTEQLANRERQRRELAWHACRSLLYGLLLGLLAWVDFRGAWLLLPLSLFSVELMITLADFVEEDQSRLLPPTERILHTVMAINAGALLVAWLQPLTVAPLPSTIAWRSFDGFAAFLTVMAGLAMVSGLRDAFAAKKPLSMNTTLLPQRPLRVLITGGSGFIGSTLVHRLLGSGHHVSILSRQPRRTSMMFAGQAACFDRIEAIGQQQYDLIINLAGAPVVGLPWTKARRRVLWDSRVTLTRDLVTHLATLPRKDRPVFVQASAMGYYGQHAASSREQDPPGVDFGGQLCAAWENAAELVRDAGYRLIILRLGLVLGTQGGILPPLKLSAHFGGASVLGDGRQDFPWIHLDDVHGSIERLVQNRDAEGAFNLCAPERVDQAAFTRALAKSVHRPQWLRVPATPMRWLLGQMADMLLASPPATCQRLQAMHYGFRHPTLAAALKACG</sequence>
<organism evidence="5 6">
    <name type="scientific">Ahniella affigens</name>
    <dbReference type="NCBI Taxonomy" id="2021234"/>
    <lineage>
        <taxon>Bacteria</taxon>
        <taxon>Pseudomonadati</taxon>
        <taxon>Pseudomonadota</taxon>
        <taxon>Gammaproteobacteria</taxon>
        <taxon>Lysobacterales</taxon>
        <taxon>Rhodanobacteraceae</taxon>
        <taxon>Ahniella</taxon>
    </lineage>
</organism>
<reference evidence="5 6" key="2">
    <citation type="submission" date="2018-03" db="EMBL/GenBank/DDBJ databases">
        <authorList>
            <person name="Keele B.F."/>
        </authorList>
    </citation>
    <scope>NUCLEOTIDE SEQUENCE [LARGE SCALE GENOMIC DNA]</scope>
    <source>
        <strain evidence="5 6">D13</strain>
    </source>
</reference>
<keyword evidence="2" id="KW-0472">Membrane</keyword>
<dbReference type="EMBL" id="CP027860">
    <property type="protein sequence ID" value="AVP98321.1"/>
    <property type="molecule type" value="Genomic_DNA"/>
</dbReference>
<accession>A0A2P1PU09</accession>
<feature type="transmembrane region" description="Helical" evidence="2">
    <location>
        <begin position="136"/>
        <end position="156"/>
    </location>
</feature>
<dbReference type="InterPro" id="IPR036291">
    <property type="entry name" value="NAD(P)-bd_dom_sf"/>
</dbReference>
<feature type="transmembrane region" description="Helical" evidence="2">
    <location>
        <begin position="176"/>
        <end position="194"/>
    </location>
</feature>
<dbReference type="RefSeq" id="WP_106892241.1">
    <property type="nucleotide sequence ID" value="NZ_CP027860.1"/>
</dbReference>
<feature type="domain" description="DUF1731" evidence="4">
    <location>
        <begin position="422"/>
        <end position="467"/>
    </location>
</feature>
<evidence type="ECO:0000259" key="3">
    <source>
        <dbReference type="Pfam" id="PF01370"/>
    </source>
</evidence>
<evidence type="ECO:0000256" key="2">
    <source>
        <dbReference type="SAM" id="Phobius"/>
    </source>
</evidence>
<comment type="similarity">
    <text evidence="1">Belongs to the NAD(P)-dependent epimerase/dehydratase family. SDR39U1 subfamily.</text>
</comment>
<dbReference type="Proteomes" id="UP000241074">
    <property type="component" value="Chromosome"/>
</dbReference>
<keyword evidence="6" id="KW-1185">Reference proteome</keyword>